<dbReference type="GO" id="GO:0009341">
    <property type="term" value="C:beta-galactosidase complex"/>
    <property type="evidence" value="ECO:0007669"/>
    <property type="project" value="InterPro"/>
</dbReference>
<dbReference type="PANTHER" id="PTHR36447">
    <property type="entry name" value="BETA-GALACTOSIDASE GANA"/>
    <property type="match status" value="1"/>
</dbReference>
<dbReference type="Gene3D" id="2.60.40.1180">
    <property type="entry name" value="Golgi alpha-mannosidase II"/>
    <property type="match status" value="1"/>
</dbReference>
<dbReference type="PANTHER" id="PTHR36447:SF2">
    <property type="entry name" value="BETA-GALACTOSIDASE YESZ"/>
    <property type="match status" value="1"/>
</dbReference>
<dbReference type="Gene3D" id="3.40.50.880">
    <property type="match status" value="1"/>
</dbReference>
<protein>
    <recommendedName>
        <fullName evidence="3">beta-galactosidase</fullName>
        <ecNumber evidence="3">3.2.1.23</ecNumber>
    </recommendedName>
</protein>
<evidence type="ECO:0000313" key="10">
    <source>
        <dbReference type="EMBL" id="HGV67131.1"/>
    </source>
</evidence>
<dbReference type="InterPro" id="IPR003476">
    <property type="entry name" value="Glyco_hydro_42"/>
</dbReference>
<keyword evidence="4" id="KW-0479">Metal-binding</keyword>
<comment type="similarity">
    <text evidence="2">Belongs to the glycosyl hydrolase 42 family.</text>
</comment>
<evidence type="ECO:0000256" key="6">
    <source>
        <dbReference type="ARBA" id="ARBA00022833"/>
    </source>
</evidence>
<comment type="catalytic activity">
    <reaction evidence="1">
        <text>Hydrolysis of terminal non-reducing beta-D-galactose residues in beta-D-galactosides.</text>
        <dbReference type="EC" id="3.2.1.23"/>
    </reaction>
</comment>
<feature type="domain" description="Beta-galactosidase trimerisation" evidence="9">
    <location>
        <begin position="404"/>
        <end position="611"/>
    </location>
</feature>
<keyword evidence="5" id="KW-0378">Hydrolase</keyword>
<evidence type="ECO:0000256" key="2">
    <source>
        <dbReference type="ARBA" id="ARBA00005940"/>
    </source>
</evidence>
<evidence type="ECO:0000256" key="3">
    <source>
        <dbReference type="ARBA" id="ARBA00012756"/>
    </source>
</evidence>
<accession>A0A7J3QH11</accession>
<reference evidence="10" key="1">
    <citation type="journal article" date="2020" name="mSystems">
        <title>Genome- and Community-Level Interaction Insights into Carbon Utilization and Element Cycling Functions of Hydrothermarchaeota in Hydrothermal Sediment.</title>
        <authorList>
            <person name="Zhou Z."/>
            <person name="Liu Y."/>
            <person name="Xu W."/>
            <person name="Pan J."/>
            <person name="Luo Z.H."/>
            <person name="Li M."/>
        </authorList>
    </citation>
    <scope>NUCLEOTIDE SEQUENCE [LARGE SCALE GENOMIC DNA]</scope>
    <source>
        <strain evidence="10">SpSt-721</strain>
    </source>
</reference>
<evidence type="ECO:0000256" key="5">
    <source>
        <dbReference type="ARBA" id="ARBA00022801"/>
    </source>
</evidence>
<evidence type="ECO:0000259" key="9">
    <source>
        <dbReference type="Pfam" id="PF08532"/>
    </source>
</evidence>
<dbReference type="CDD" id="cd03143">
    <property type="entry name" value="A4_beta-galactosidase_middle_domain"/>
    <property type="match status" value="1"/>
</dbReference>
<organism evidence="10">
    <name type="scientific">Ignisphaera aggregans</name>
    <dbReference type="NCBI Taxonomy" id="334771"/>
    <lineage>
        <taxon>Archaea</taxon>
        <taxon>Thermoproteota</taxon>
        <taxon>Thermoprotei</taxon>
        <taxon>Desulfurococcales</taxon>
        <taxon>Desulfurococcaceae</taxon>
        <taxon>Ignisphaera</taxon>
    </lineage>
</organism>
<evidence type="ECO:0000259" key="8">
    <source>
        <dbReference type="Pfam" id="PF02449"/>
    </source>
</evidence>
<dbReference type="Pfam" id="PF02449">
    <property type="entry name" value="Glyco_hydro_42"/>
    <property type="match status" value="1"/>
</dbReference>
<dbReference type="Pfam" id="PF08532">
    <property type="entry name" value="Glyco_hydro_42M"/>
    <property type="match status" value="1"/>
</dbReference>
<dbReference type="PIRSF" id="PIRSF001084">
    <property type="entry name" value="B-galactosidase"/>
    <property type="match status" value="1"/>
</dbReference>
<keyword evidence="6" id="KW-0862">Zinc</keyword>
<dbReference type="SUPFAM" id="SSF51445">
    <property type="entry name" value="(Trans)glycosidases"/>
    <property type="match status" value="1"/>
</dbReference>
<dbReference type="InterPro" id="IPR013738">
    <property type="entry name" value="Beta_galactosidase_Trimer"/>
</dbReference>
<dbReference type="InterPro" id="IPR029062">
    <property type="entry name" value="Class_I_gatase-like"/>
</dbReference>
<gene>
    <name evidence="10" type="ORF">ENV02_04880</name>
</gene>
<dbReference type="InterPro" id="IPR017853">
    <property type="entry name" value="GH"/>
</dbReference>
<dbReference type="GO" id="GO:0004565">
    <property type="term" value="F:beta-galactosidase activity"/>
    <property type="evidence" value="ECO:0007669"/>
    <property type="project" value="UniProtKB-EC"/>
</dbReference>
<evidence type="ECO:0000256" key="7">
    <source>
        <dbReference type="ARBA" id="ARBA00023295"/>
    </source>
</evidence>
<comment type="caution">
    <text evidence="10">The sequence shown here is derived from an EMBL/GenBank/DDBJ whole genome shotgun (WGS) entry which is preliminary data.</text>
</comment>
<dbReference type="InterPro" id="IPR013780">
    <property type="entry name" value="Glyco_hydro_b"/>
</dbReference>
<dbReference type="GO" id="GO:0046872">
    <property type="term" value="F:metal ion binding"/>
    <property type="evidence" value="ECO:0007669"/>
    <property type="project" value="UniProtKB-KW"/>
</dbReference>
<dbReference type="EMBL" id="DTET01000259">
    <property type="protein sequence ID" value="HGV67131.1"/>
    <property type="molecule type" value="Genomic_DNA"/>
</dbReference>
<dbReference type="EC" id="3.2.1.23" evidence="3"/>
<feature type="domain" description="Glycoside hydrolase family 42 N-terminal" evidence="8">
    <location>
        <begin position="7"/>
        <end position="391"/>
    </location>
</feature>
<keyword evidence="7" id="KW-0326">Glycosidase</keyword>
<dbReference type="AlphaFoldDB" id="A0A7J3QH11"/>
<dbReference type="GO" id="GO:0005975">
    <property type="term" value="P:carbohydrate metabolic process"/>
    <property type="evidence" value="ECO:0007669"/>
    <property type="project" value="InterPro"/>
</dbReference>
<evidence type="ECO:0000256" key="4">
    <source>
        <dbReference type="ARBA" id="ARBA00022723"/>
    </source>
</evidence>
<proteinExistence type="inferred from homology"/>
<dbReference type="Gene3D" id="3.20.20.80">
    <property type="entry name" value="Glycosidases"/>
    <property type="match status" value="1"/>
</dbReference>
<sequence>MLLGAAHYPELWPSETFYKDLDMMKRIKLNVVRIAEFTWSLLEPEEGKYSFEWLHELVVSYNKQGIYVILGTPTAAPPPWLIKKYPEVLPVDFNGIPARYGVRREYCPNNPIYRDLTKRIVSRLVEEFKRYENVIGFQIDNEVHWGEASSWRYCYCFHCIERFREYLKNKYSDIENLNKSMGTLVWSHKFNSFNEITPPKPPFDLYNRSLTIEWIRFRSFSWIDYVKLQADIIKSIAPNKFVTTNLMGLYPEIDYYKLCEYLDKCSTDVYPKFGSDTYDPAYIGLIYDATRNMSRNRKFIVMELQAGATDGYGYIGPEGIGVFKLGVVPEPGEIRKWAYQAIAHGAEGILFWNWRTNYIGKEVYWHGVLDHDGIPRRRFYEVEKLFDELNRISDVIDKSFIDSKVAILLSHDSLWSADIIEKGYYSHTYMGELAKAYKALWLNRLNIDVISPEHSFDTYRIIIAPFLYLANEYLVDKLRNFVYKGGILLLTPRVFTKDEYNRINLDVAKIQELTGVRIKEYTRLPAESKVVVRFTEESPILSKETIYGESWLEIYELVTAKAIAYATWKWIQSEPIVTMNSYGEGKTIMIGTIISLDVFNRILKELIRYINIEPIVHEIIYEPNIEYYSRSIGSKEKIIFIINHESTVKNIKIELNKEITRITELLTNKKIKPDEIELALDAHDVKILLTE</sequence>
<dbReference type="InterPro" id="IPR013529">
    <property type="entry name" value="Glyco_hydro_42_N"/>
</dbReference>
<dbReference type="SUPFAM" id="SSF52317">
    <property type="entry name" value="Class I glutamine amidotransferase-like"/>
    <property type="match status" value="1"/>
</dbReference>
<name>A0A7J3QH11_9CREN</name>
<evidence type="ECO:0000256" key="1">
    <source>
        <dbReference type="ARBA" id="ARBA00001412"/>
    </source>
</evidence>